<proteinExistence type="predicted"/>
<comment type="subcellular location">
    <subcellularLocation>
        <location evidence="1">Membrane</location>
        <topology evidence="1">Single-pass membrane protein</topology>
    </subcellularLocation>
</comment>
<gene>
    <name evidence="9" type="ORF">AURDEDRAFT_116745</name>
</gene>
<name>J0WUP4_AURST</name>
<evidence type="ECO:0000313" key="9">
    <source>
        <dbReference type="EMBL" id="EJD37666.1"/>
    </source>
</evidence>
<evidence type="ECO:0000256" key="1">
    <source>
        <dbReference type="ARBA" id="ARBA00004167"/>
    </source>
</evidence>
<dbReference type="Proteomes" id="UP000006514">
    <property type="component" value="Unassembled WGS sequence"/>
</dbReference>
<dbReference type="SMART" id="SM00397">
    <property type="entry name" value="t_SNARE"/>
    <property type="match status" value="1"/>
</dbReference>
<dbReference type="GO" id="GO:0005737">
    <property type="term" value="C:cytoplasm"/>
    <property type="evidence" value="ECO:0007669"/>
    <property type="project" value="UniProtKB-ARBA"/>
</dbReference>
<dbReference type="OMA" id="QIHAYHS"/>
<evidence type="ECO:0000256" key="7">
    <source>
        <dbReference type="SAM" id="Phobius"/>
    </source>
</evidence>
<dbReference type="PROSITE" id="PS50192">
    <property type="entry name" value="T_SNARE"/>
    <property type="match status" value="1"/>
</dbReference>
<keyword evidence="2" id="KW-0813">Transport</keyword>
<dbReference type="KEGG" id="adl:AURDEDRAFT_116745"/>
<accession>J0WUP4</accession>
<evidence type="ECO:0000256" key="3">
    <source>
        <dbReference type="ARBA" id="ARBA00022692"/>
    </source>
</evidence>
<dbReference type="OrthoDB" id="244190at2759"/>
<dbReference type="InParanoid" id="J0WUP4"/>
<sequence>MSALARLTHISTQTLTLLLERQRLEALGQAPPPSTTSQITRNLGQLRAGVLEMEQAGSAGDAARVLREQYERMRAMLGPDGESIESLKPLAPPSPPPKVEQEPVLPTRVYEPYRDDDEEPEVDVNAVLGQQQQHMAEQDTQLEQLGHSIRRQRDISIQIGDELDVHSGLLEQLDADVDGTERRMSGAQRRLDRVAEGARRNGSTIAIAGLIFVLLVLIIVFKT</sequence>
<dbReference type="Gene3D" id="1.20.5.110">
    <property type="match status" value="1"/>
</dbReference>
<feature type="transmembrane region" description="Helical" evidence="7">
    <location>
        <begin position="203"/>
        <end position="221"/>
    </location>
</feature>
<evidence type="ECO:0000259" key="8">
    <source>
        <dbReference type="PROSITE" id="PS50192"/>
    </source>
</evidence>
<feature type="domain" description="T-SNARE coiled-coil homology" evidence="8">
    <location>
        <begin position="132"/>
        <end position="194"/>
    </location>
</feature>
<feature type="region of interest" description="Disordered" evidence="6">
    <location>
        <begin position="79"/>
        <end position="102"/>
    </location>
</feature>
<keyword evidence="4 7" id="KW-1133">Transmembrane helix</keyword>
<dbReference type="AlphaFoldDB" id="J0WUP4"/>
<dbReference type="Pfam" id="PF05739">
    <property type="entry name" value="SNARE"/>
    <property type="match status" value="1"/>
</dbReference>
<organism evidence="9 10">
    <name type="scientific">Auricularia subglabra (strain TFB-10046 / SS5)</name>
    <name type="common">White-rot fungus</name>
    <name type="synonym">Auricularia delicata (strain TFB10046)</name>
    <dbReference type="NCBI Taxonomy" id="717982"/>
    <lineage>
        <taxon>Eukaryota</taxon>
        <taxon>Fungi</taxon>
        <taxon>Dikarya</taxon>
        <taxon>Basidiomycota</taxon>
        <taxon>Agaricomycotina</taxon>
        <taxon>Agaricomycetes</taxon>
        <taxon>Auriculariales</taxon>
        <taxon>Auriculariaceae</taxon>
        <taxon>Auricularia</taxon>
    </lineage>
</organism>
<protein>
    <recommendedName>
        <fullName evidence="8">t-SNARE coiled-coil homology domain-containing protein</fullName>
    </recommendedName>
</protein>
<dbReference type="SUPFAM" id="SSF58038">
    <property type="entry name" value="SNARE fusion complex"/>
    <property type="match status" value="1"/>
</dbReference>
<keyword evidence="5 7" id="KW-0472">Membrane</keyword>
<dbReference type="PANTHER" id="PTHR12791">
    <property type="entry name" value="GOLGI SNARE BET1-RELATED"/>
    <property type="match status" value="1"/>
</dbReference>
<dbReference type="eggNOG" id="ENOG502S813">
    <property type="taxonomic scope" value="Eukaryota"/>
</dbReference>
<evidence type="ECO:0000256" key="4">
    <source>
        <dbReference type="ARBA" id="ARBA00022989"/>
    </source>
</evidence>
<reference evidence="10" key="1">
    <citation type="journal article" date="2012" name="Science">
        <title>The Paleozoic origin of enzymatic lignin decomposition reconstructed from 31 fungal genomes.</title>
        <authorList>
            <person name="Floudas D."/>
            <person name="Binder M."/>
            <person name="Riley R."/>
            <person name="Barry K."/>
            <person name="Blanchette R.A."/>
            <person name="Henrissat B."/>
            <person name="Martinez A.T."/>
            <person name="Otillar R."/>
            <person name="Spatafora J.W."/>
            <person name="Yadav J.S."/>
            <person name="Aerts A."/>
            <person name="Benoit I."/>
            <person name="Boyd A."/>
            <person name="Carlson A."/>
            <person name="Copeland A."/>
            <person name="Coutinho P.M."/>
            <person name="de Vries R.P."/>
            <person name="Ferreira P."/>
            <person name="Findley K."/>
            <person name="Foster B."/>
            <person name="Gaskell J."/>
            <person name="Glotzer D."/>
            <person name="Gorecki P."/>
            <person name="Heitman J."/>
            <person name="Hesse C."/>
            <person name="Hori C."/>
            <person name="Igarashi K."/>
            <person name="Jurgens J.A."/>
            <person name="Kallen N."/>
            <person name="Kersten P."/>
            <person name="Kohler A."/>
            <person name="Kuees U."/>
            <person name="Kumar T.K.A."/>
            <person name="Kuo A."/>
            <person name="LaButti K."/>
            <person name="Larrondo L.F."/>
            <person name="Lindquist E."/>
            <person name="Ling A."/>
            <person name="Lombard V."/>
            <person name="Lucas S."/>
            <person name="Lundell T."/>
            <person name="Martin R."/>
            <person name="McLaughlin D.J."/>
            <person name="Morgenstern I."/>
            <person name="Morin E."/>
            <person name="Murat C."/>
            <person name="Nagy L.G."/>
            <person name="Nolan M."/>
            <person name="Ohm R.A."/>
            <person name="Patyshakuliyeva A."/>
            <person name="Rokas A."/>
            <person name="Ruiz-Duenas F.J."/>
            <person name="Sabat G."/>
            <person name="Salamov A."/>
            <person name="Samejima M."/>
            <person name="Schmutz J."/>
            <person name="Slot J.C."/>
            <person name="St John F."/>
            <person name="Stenlid J."/>
            <person name="Sun H."/>
            <person name="Sun S."/>
            <person name="Syed K."/>
            <person name="Tsang A."/>
            <person name="Wiebenga A."/>
            <person name="Young D."/>
            <person name="Pisabarro A."/>
            <person name="Eastwood D.C."/>
            <person name="Martin F."/>
            <person name="Cullen D."/>
            <person name="Grigoriev I.V."/>
            <person name="Hibbett D.S."/>
        </authorList>
    </citation>
    <scope>NUCLEOTIDE SEQUENCE [LARGE SCALE GENOMIC DNA]</scope>
    <source>
        <strain evidence="10">TFB10046</strain>
    </source>
</reference>
<evidence type="ECO:0000256" key="5">
    <source>
        <dbReference type="ARBA" id="ARBA00023136"/>
    </source>
</evidence>
<dbReference type="GO" id="GO:0016020">
    <property type="term" value="C:membrane"/>
    <property type="evidence" value="ECO:0007669"/>
    <property type="project" value="UniProtKB-SubCell"/>
</dbReference>
<keyword evidence="10" id="KW-1185">Reference proteome</keyword>
<dbReference type="EMBL" id="JH687837">
    <property type="protein sequence ID" value="EJD37666.1"/>
    <property type="molecule type" value="Genomic_DNA"/>
</dbReference>
<dbReference type="CDD" id="cd15859">
    <property type="entry name" value="SNARE_SYN8"/>
    <property type="match status" value="1"/>
</dbReference>
<dbReference type="InterPro" id="IPR000727">
    <property type="entry name" value="T_SNARE_dom"/>
</dbReference>
<dbReference type="GO" id="GO:0012505">
    <property type="term" value="C:endomembrane system"/>
    <property type="evidence" value="ECO:0007669"/>
    <property type="project" value="UniProtKB-ARBA"/>
</dbReference>
<evidence type="ECO:0000256" key="2">
    <source>
        <dbReference type="ARBA" id="ARBA00022448"/>
    </source>
</evidence>
<keyword evidence="3 7" id="KW-0812">Transmembrane</keyword>
<evidence type="ECO:0000313" key="10">
    <source>
        <dbReference type="Proteomes" id="UP000006514"/>
    </source>
</evidence>
<evidence type="ECO:0000256" key="6">
    <source>
        <dbReference type="SAM" id="MobiDB-lite"/>
    </source>
</evidence>